<dbReference type="Pfam" id="PF07690">
    <property type="entry name" value="MFS_1"/>
    <property type="match status" value="1"/>
</dbReference>
<dbReference type="InterPro" id="IPR020846">
    <property type="entry name" value="MFS_dom"/>
</dbReference>
<feature type="transmembrane region" description="Helical" evidence="9">
    <location>
        <begin position="179"/>
        <end position="203"/>
    </location>
</feature>
<feature type="transmembrane region" description="Helical" evidence="9">
    <location>
        <begin position="265"/>
        <end position="284"/>
    </location>
</feature>
<comment type="caution">
    <text evidence="11">The sequence shown here is derived from an EMBL/GenBank/DDBJ whole genome shotgun (WGS) entry which is preliminary data.</text>
</comment>
<evidence type="ECO:0000259" key="10">
    <source>
        <dbReference type="PROSITE" id="PS50850"/>
    </source>
</evidence>
<dbReference type="Proteomes" id="UP001642483">
    <property type="component" value="Unassembled WGS sequence"/>
</dbReference>
<keyword evidence="8" id="KW-0325">Glycoprotein</keyword>
<evidence type="ECO:0000256" key="8">
    <source>
        <dbReference type="ARBA" id="ARBA00023180"/>
    </source>
</evidence>
<organism evidence="11 12">
    <name type="scientific">Clavelina lepadiformis</name>
    <name type="common">Light-bulb sea squirt</name>
    <name type="synonym">Ascidia lepadiformis</name>
    <dbReference type="NCBI Taxonomy" id="159417"/>
    <lineage>
        <taxon>Eukaryota</taxon>
        <taxon>Metazoa</taxon>
        <taxon>Chordata</taxon>
        <taxon>Tunicata</taxon>
        <taxon>Ascidiacea</taxon>
        <taxon>Aplousobranchia</taxon>
        <taxon>Clavelinidae</taxon>
        <taxon>Clavelina</taxon>
    </lineage>
</organism>
<dbReference type="SUPFAM" id="SSF103473">
    <property type="entry name" value="MFS general substrate transporter"/>
    <property type="match status" value="1"/>
</dbReference>
<evidence type="ECO:0000313" key="12">
    <source>
        <dbReference type="Proteomes" id="UP001642483"/>
    </source>
</evidence>
<keyword evidence="3" id="KW-0813">Transport</keyword>
<dbReference type="EMBL" id="CAWYQH010000057">
    <property type="protein sequence ID" value="CAK8678603.1"/>
    <property type="molecule type" value="Genomic_DNA"/>
</dbReference>
<evidence type="ECO:0000256" key="7">
    <source>
        <dbReference type="ARBA" id="ARBA00023136"/>
    </source>
</evidence>
<keyword evidence="12" id="KW-1185">Reference proteome</keyword>
<dbReference type="PROSITE" id="PS50850">
    <property type="entry name" value="MFS"/>
    <property type="match status" value="1"/>
</dbReference>
<feature type="transmembrane region" description="Helical" evidence="9">
    <location>
        <begin position="350"/>
        <end position="371"/>
    </location>
</feature>
<comment type="similarity">
    <text evidence="2">Belongs to the major facilitator superfamily. Vesicular transporter family.</text>
</comment>
<feature type="transmembrane region" description="Helical" evidence="9">
    <location>
        <begin position="235"/>
        <end position="253"/>
    </location>
</feature>
<keyword evidence="7 9" id="KW-0472">Membrane</keyword>
<sequence>MEATCRFRGLVYTFVYKGIKTLRDLCAPIRNRISDTKSQKRLILFIVCVALLLDNMLYMVIVPIITEYFKTTKNENLTTTASPPHHNATIAMQGFSADMDGDESFLLQNSSSTFTQLMTKSFQKSKSIFPDIKPPQPYEGNEDALTGVLFASKAIVQLMANPFTGTFIDRVGYITPLTLGLMVMFISTSLFACAESLGLLFLARSMQGLGSALADTASLGLIADRYHDEAERSKALGIALAFISFGSLVAPPFGGVLCEFAGKEWPFLILASICMMDALLLLLVQIPASDEQKAKDGNVPVGTPIYKLFVDPYIAVIAISLTIANFPLAFLEPTIAKWMEDTMNASKWKIGLVWLPAFLPHVIGVCVTVYLSTKYFRYQWLYGALGLVLIGVSTVAVPTCKSFVMLMLPLAVLCFGIALIDTALLPTLAFLVDVRHTSVYGSVYAIADISYSVAYSLGPILAGQTVHVLGYLKMNIGIGLLNMMFCPLLLFLREVYDWTPDRGERVTLLNGESVHEEIESSTSRKSDKESESVCVVHHRRKGSVTSSEAIDKDTASGCSLIHKIPSQNGHTDIEKLTDTGMVANEDKIVETSIALRPRPRKASLVKQHDLLDAQATVELYSTTKLNGEVEALIIKKSARKSFPSQTSLSRGELKHFADENGVGFHNPLFESPNRHSSDVE</sequence>
<feature type="transmembrane region" description="Helical" evidence="9">
    <location>
        <begin position="378"/>
        <end position="397"/>
    </location>
</feature>
<feature type="transmembrane region" description="Helical" evidence="9">
    <location>
        <begin position="403"/>
        <end position="431"/>
    </location>
</feature>
<reference evidence="11 12" key="1">
    <citation type="submission" date="2024-02" db="EMBL/GenBank/DDBJ databases">
        <authorList>
            <person name="Daric V."/>
            <person name="Darras S."/>
        </authorList>
    </citation>
    <scope>NUCLEOTIDE SEQUENCE [LARGE SCALE GENOMIC DNA]</scope>
</reference>
<dbReference type="PANTHER" id="PTHR23506:SF13">
    <property type="entry name" value="VESICULAR ACETYLCHOLINE TRANSPORTER"/>
    <property type="match status" value="1"/>
</dbReference>
<evidence type="ECO:0000256" key="6">
    <source>
        <dbReference type="ARBA" id="ARBA00022989"/>
    </source>
</evidence>
<evidence type="ECO:0000256" key="9">
    <source>
        <dbReference type="SAM" id="Phobius"/>
    </source>
</evidence>
<evidence type="ECO:0000313" key="11">
    <source>
        <dbReference type="EMBL" id="CAK8678603.1"/>
    </source>
</evidence>
<keyword evidence="4 9" id="KW-0812">Transmembrane</keyword>
<dbReference type="InterPro" id="IPR050930">
    <property type="entry name" value="MFS_Vesicular_Transporter"/>
</dbReference>
<feature type="transmembrane region" description="Helical" evidence="9">
    <location>
        <begin position="474"/>
        <end position="492"/>
    </location>
</feature>
<dbReference type="InterPro" id="IPR036259">
    <property type="entry name" value="MFS_trans_sf"/>
</dbReference>
<name>A0ABP0FKL9_CLALP</name>
<dbReference type="Gene3D" id="1.20.1250.20">
    <property type="entry name" value="MFS general substrate transporter like domains"/>
    <property type="match status" value="1"/>
</dbReference>
<gene>
    <name evidence="11" type="ORF">CVLEPA_LOCUS8519</name>
</gene>
<feature type="domain" description="Major facilitator superfamily (MFS) profile" evidence="10">
    <location>
        <begin position="43"/>
        <end position="494"/>
    </location>
</feature>
<dbReference type="InterPro" id="IPR011701">
    <property type="entry name" value="MFS"/>
</dbReference>
<evidence type="ECO:0000256" key="4">
    <source>
        <dbReference type="ARBA" id="ARBA00022692"/>
    </source>
</evidence>
<dbReference type="PANTHER" id="PTHR23506">
    <property type="entry name" value="GH10249P"/>
    <property type="match status" value="1"/>
</dbReference>
<evidence type="ECO:0000256" key="3">
    <source>
        <dbReference type="ARBA" id="ARBA00022448"/>
    </source>
</evidence>
<proteinExistence type="inferred from homology"/>
<accession>A0ABP0FKL9</accession>
<feature type="transmembrane region" description="Helical" evidence="9">
    <location>
        <begin position="443"/>
        <end position="462"/>
    </location>
</feature>
<evidence type="ECO:0000256" key="1">
    <source>
        <dbReference type="ARBA" id="ARBA00004141"/>
    </source>
</evidence>
<evidence type="ECO:0000256" key="5">
    <source>
        <dbReference type="ARBA" id="ARBA00022775"/>
    </source>
</evidence>
<evidence type="ECO:0000256" key="2">
    <source>
        <dbReference type="ARBA" id="ARBA00006829"/>
    </source>
</evidence>
<keyword evidence="6 9" id="KW-1133">Transmembrane helix</keyword>
<feature type="transmembrane region" description="Helical" evidence="9">
    <location>
        <begin position="42"/>
        <end position="65"/>
    </location>
</feature>
<feature type="transmembrane region" description="Helical" evidence="9">
    <location>
        <begin position="305"/>
        <end position="330"/>
    </location>
</feature>
<comment type="subcellular location">
    <subcellularLocation>
        <location evidence="1">Membrane</location>
        <topology evidence="1">Multi-pass membrane protein</topology>
    </subcellularLocation>
</comment>
<protein>
    <recommendedName>
        <fullName evidence="10">Major facilitator superfamily (MFS) profile domain-containing protein</fullName>
    </recommendedName>
</protein>
<keyword evidence="5" id="KW-0532">Neurotransmitter transport</keyword>